<comment type="caution">
    <text evidence="9">The sequence shown here is derived from an EMBL/GenBank/DDBJ whole genome shotgun (WGS) entry which is preliminary data.</text>
</comment>
<dbReference type="EMBL" id="CAXKWB010053433">
    <property type="protein sequence ID" value="CAL4174376.1"/>
    <property type="molecule type" value="Genomic_DNA"/>
</dbReference>
<evidence type="ECO:0000313" key="10">
    <source>
        <dbReference type="Proteomes" id="UP001497623"/>
    </source>
</evidence>
<evidence type="ECO:0000256" key="4">
    <source>
        <dbReference type="ARBA" id="ARBA00022771"/>
    </source>
</evidence>
<dbReference type="GO" id="GO:0003676">
    <property type="term" value="F:nucleic acid binding"/>
    <property type="evidence" value="ECO:0007669"/>
    <property type="project" value="InterPro"/>
</dbReference>
<dbReference type="GO" id="GO:0008270">
    <property type="term" value="F:zinc ion binding"/>
    <property type="evidence" value="ECO:0007669"/>
    <property type="project" value="UniProtKB-KW"/>
</dbReference>
<evidence type="ECO:0000259" key="8">
    <source>
        <dbReference type="PROSITE" id="PS00028"/>
    </source>
</evidence>
<dbReference type="SMART" id="SM00355">
    <property type="entry name" value="ZnF_C2H2"/>
    <property type="match status" value="3"/>
</dbReference>
<dbReference type="PROSITE" id="PS00028">
    <property type="entry name" value="ZINC_FINGER_C2H2_1"/>
    <property type="match status" value="1"/>
</dbReference>
<feature type="compositionally biased region" description="Acidic residues" evidence="7">
    <location>
        <begin position="42"/>
        <end position="57"/>
    </location>
</feature>
<feature type="compositionally biased region" description="Basic and acidic residues" evidence="7">
    <location>
        <begin position="29"/>
        <end position="41"/>
    </location>
</feature>
<feature type="region of interest" description="Disordered" evidence="7">
    <location>
        <begin position="100"/>
        <end position="131"/>
    </location>
</feature>
<dbReference type="GO" id="GO:0005634">
    <property type="term" value="C:nucleus"/>
    <property type="evidence" value="ECO:0007669"/>
    <property type="project" value="UniProtKB-SubCell"/>
</dbReference>
<dbReference type="InterPro" id="IPR013087">
    <property type="entry name" value="Znf_C2H2_type"/>
</dbReference>
<name>A0AAV2SB72_MEGNR</name>
<dbReference type="InterPro" id="IPR036236">
    <property type="entry name" value="Znf_C2H2_sf"/>
</dbReference>
<dbReference type="Gene3D" id="3.30.160.60">
    <property type="entry name" value="Classic Zinc Finger"/>
    <property type="match status" value="3"/>
</dbReference>
<evidence type="ECO:0000256" key="1">
    <source>
        <dbReference type="ARBA" id="ARBA00004123"/>
    </source>
</evidence>
<dbReference type="PANTHER" id="PTHR46144">
    <property type="entry name" value="ZINC FINGER PROTEIN 385B-LIKE"/>
    <property type="match status" value="1"/>
</dbReference>
<dbReference type="PANTHER" id="PTHR46144:SF6">
    <property type="entry name" value="C2H2-TYPE DOMAIN-CONTAINING PROTEIN"/>
    <property type="match status" value="1"/>
</dbReference>
<gene>
    <name evidence="9" type="ORF">MNOR_LOCUS34501</name>
</gene>
<keyword evidence="5" id="KW-0862">Zinc</keyword>
<evidence type="ECO:0000256" key="3">
    <source>
        <dbReference type="ARBA" id="ARBA00022737"/>
    </source>
</evidence>
<dbReference type="Pfam" id="PF12874">
    <property type="entry name" value="zf-met"/>
    <property type="match status" value="2"/>
</dbReference>
<dbReference type="SUPFAM" id="SSF57667">
    <property type="entry name" value="beta-beta-alpha zinc fingers"/>
    <property type="match status" value="3"/>
</dbReference>
<dbReference type="SMART" id="SM00451">
    <property type="entry name" value="ZnF_U1"/>
    <property type="match status" value="3"/>
</dbReference>
<comment type="subcellular location">
    <subcellularLocation>
        <location evidence="1">Nucleus</location>
    </subcellularLocation>
</comment>
<dbReference type="InterPro" id="IPR022755">
    <property type="entry name" value="Znf_C2H2_jaz"/>
</dbReference>
<evidence type="ECO:0000256" key="2">
    <source>
        <dbReference type="ARBA" id="ARBA00022723"/>
    </source>
</evidence>
<feature type="region of interest" description="Disordered" evidence="7">
    <location>
        <begin position="1"/>
        <end position="69"/>
    </location>
</feature>
<feature type="domain" description="C2H2-type" evidence="8">
    <location>
        <begin position="200"/>
        <end position="222"/>
    </location>
</feature>
<keyword evidence="10" id="KW-1185">Reference proteome</keyword>
<dbReference type="InterPro" id="IPR051868">
    <property type="entry name" value="ZN346_ZMAT4"/>
</dbReference>
<protein>
    <recommendedName>
        <fullName evidence="8">C2H2-type domain-containing protein</fullName>
    </recommendedName>
</protein>
<dbReference type="Pfam" id="PF12171">
    <property type="entry name" value="zf-C2H2_jaz"/>
    <property type="match status" value="1"/>
</dbReference>
<evidence type="ECO:0000256" key="5">
    <source>
        <dbReference type="ARBA" id="ARBA00022833"/>
    </source>
</evidence>
<dbReference type="AlphaFoldDB" id="A0AAV2SB72"/>
<feature type="non-terminal residue" evidence="9">
    <location>
        <position position="1"/>
    </location>
</feature>
<dbReference type="InterPro" id="IPR003604">
    <property type="entry name" value="Matrin/U1-like-C_Znf_C2H2"/>
</dbReference>
<evidence type="ECO:0000313" key="9">
    <source>
        <dbReference type="EMBL" id="CAL4174376.1"/>
    </source>
</evidence>
<keyword evidence="2" id="KW-0479">Metal-binding</keyword>
<evidence type="ECO:0000256" key="6">
    <source>
        <dbReference type="ARBA" id="ARBA00023242"/>
    </source>
</evidence>
<keyword evidence="4" id="KW-0863">Zinc-finger</keyword>
<keyword evidence="3" id="KW-0677">Repeat</keyword>
<proteinExistence type="predicted"/>
<sequence length="229" mass="26741">VNPSLSLNYLKPQQLMMSTHGDDEEYEADSGRDWLANKEESSQEDQGDQEEENEEQNIPENKGFEELKQAMERHSGAPLYCDVCKVECTAQENFDKHMAGKKHEKELKKLKAKGENVEEKEDKKPKEPKEYNKEDYDDYYEESEYWCDVCEVECTGEDSYNAHMAGVKHRKKLQAVDCLKRIERSGEYYKYDSESGSYVCLTCDMEVTSPQVLEQHFKSQKHKQTLEEC</sequence>
<dbReference type="Proteomes" id="UP001497623">
    <property type="component" value="Unassembled WGS sequence"/>
</dbReference>
<accession>A0AAV2SB72</accession>
<keyword evidence="6" id="KW-0539">Nucleus</keyword>
<evidence type="ECO:0000256" key="7">
    <source>
        <dbReference type="SAM" id="MobiDB-lite"/>
    </source>
</evidence>
<reference evidence="9 10" key="1">
    <citation type="submission" date="2024-05" db="EMBL/GenBank/DDBJ databases">
        <authorList>
            <person name="Wallberg A."/>
        </authorList>
    </citation>
    <scope>NUCLEOTIDE SEQUENCE [LARGE SCALE GENOMIC DNA]</scope>
</reference>
<feature type="non-terminal residue" evidence="9">
    <location>
        <position position="229"/>
    </location>
</feature>
<organism evidence="9 10">
    <name type="scientific">Meganyctiphanes norvegica</name>
    <name type="common">Northern krill</name>
    <name type="synonym">Thysanopoda norvegica</name>
    <dbReference type="NCBI Taxonomy" id="48144"/>
    <lineage>
        <taxon>Eukaryota</taxon>
        <taxon>Metazoa</taxon>
        <taxon>Ecdysozoa</taxon>
        <taxon>Arthropoda</taxon>
        <taxon>Crustacea</taxon>
        <taxon>Multicrustacea</taxon>
        <taxon>Malacostraca</taxon>
        <taxon>Eumalacostraca</taxon>
        <taxon>Eucarida</taxon>
        <taxon>Euphausiacea</taxon>
        <taxon>Euphausiidae</taxon>
        <taxon>Meganyctiphanes</taxon>
    </lineage>
</organism>